<dbReference type="GO" id="GO:0070914">
    <property type="term" value="P:UV-damage excision repair"/>
    <property type="evidence" value="ECO:0007669"/>
    <property type="project" value="TreeGrafter"/>
</dbReference>
<keyword evidence="3" id="KW-0227">DNA damage</keyword>
<keyword evidence="10" id="KW-1185">Reference proteome</keyword>
<dbReference type="Gene3D" id="3.40.50.10130">
    <property type="match status" value="1"/>
</dbReference>
<proteinExistence type="inferred from homology"/>
<evidence type="ECO:0000256" key="4">
    <source>
        <dbReference type="ARBA" id="ARBA00023125"/>
    </source>
</evidence>
<dbReference type="AlphaFoldDB" id="A0A8E0RV91"/>
<dbReference type="SUPFAM" id="SSF52980">
    <property type="entry name" value="Restriction endonuclease-like"/>
    <property type="match status" value="1"/>
</dbReference>
<sequence length="201" mass="22898">MFCLFSLTCCSLFLHCRSAEPPKLGRGNAILVNERQSGNPLLKHIHHVAWEYADIEPDYVVGRNNCVYFLSLRYHNLNSGYIFDRLRRAKQNYQLSVLLVLVDVTDPHYPLKELCKICLTEKLTLMLAWSSEEAARYLEAYKALENKPPDLLMPESASASDHVAQITEFLTSVRRITRADAATAITKFKVSTLYGLVRAVF</sequence>
<keyword evidence="4" id="KW-0238">DNA-binding</keyword>
<dbReference type="Gene3D" id="1.10.150.20">
    <property type="entry name" value="5' to 3' exonuclease, C-terminal subdomain"/>
    <property type="match status" value="1"/>
</dbReference>
<evidence type="ECO:0000313" key="9">
    <source>
        <dbReference type="EMBL" id="KAA0192620.1"/>
    </source>
</evidence>
<comment type="caution">
    <text evidence="9">The sequence shown here is derived from an EMBL/GenBank/DDBJ whole genome shotgun (WGS) entry which is preliminary data.</text>
</comment>
<evidence type="ECO:0000256" key="7">
    <source>
        <dbReference type="SAM" id="SignalP"/>
    </source>
</evidence>
<feature type="chain" id="PRO_5034283192" evidence="7">
    <location>
        <begin position="19"/>
        <end position="201"/>
    </location>
</feature>
<evidence type="ECO:0000259" key="8">
    <source>
        <dbReference type="Pfam" id="PF03834"/>
    </source>
</evidence>
<dbReference type="GO" id="GO:0006312">
    <property type="term" value="P:mitotic recombination"/>
    <property type="evidence" value="ECO:0007669"/>
    <property type="project" value="TreeGrafter"/>
</dbReference>
<evidence type="ECO:0000256" key="3">
    <source>
        <dbReference type="ARBA" id="ARBA00022763"/>
    </source>
</evidence>
<feature type="signal peptide" evidence="7">
    <location>
        <begin position="1"/>
        <end position="18"/>
    </location>
</feature>
<dbReference type="FunFam" id="3.40.50.10130:FF:000001">
    <property type="entry name" value="DNA excision repair protein ERCC-1"/>
    <property type="match status" value="1"/>
</dbReference>
<feature type="domain" description="ERCC1-like central" evidence="8">
    <location>
        <begin position="30"/>
        <end position="142"/>
    </location>
</feature>
<evidence type="ECO:0000256" key="2">
    <source>
        <dbReference type="ARBA" id="ARBA00008283"/>
    </source>
</evidence>
<dbReference type="PANTHER" id="PTHR12749">
    <property type="entry name" value="EXCISION REPAIR CROSS-COMPLEMENTING 1 ERCC1"/>
    <property type="match status" value="1"/>
</dbReference>
<dbReference type="Proteomes" id="UP000728185">
    <property type="component" value="Unassembled WGS sequence"/>
</dbReference>
<evidence type="ECO:0000256" key="1">
    <source>
        <dbReference type="ARBA" id="ARBA00004123"/>
    </source>
</evidence>
<dbReference type="OrthoDB" id="10262814at2759"/>
<dbReference type="InterPro" id="IPR004579">
    <property type="entry name" value="ERCC1/RAD10/SWI10"/>
</dbReference>
<keyword evidence="6" id="KW-0539">Nucleus</keyword>
<comment type="similarity">
    <text evidence="2">Belongs to the ERCC1/RAD10/SWI10 family.</text>
</comment>
<dbReference type="Pfam" id="PF03834">
    <property type="entry name" value="Rad10"/>
    <property type="match status" value="1"/>
</dbReference>
<accession>A0A8E0RV91</accession>
<dbReference type="GO" id="GO:0003697">
    <property type="term" value="F:single-stranded DNA binding"/>
    <property type="evidence" value="ECO:0007669"/>
    <property type="project" value="TreeGrafter"/>
</dbReference>
<keyword evidence="7" id="KW-0732">Signal</keyword>
<evidence type="ECO:0000313" key="10">
    <source>
        <dbReference type="Proteomes" id="UP000728185"/>
    </source>
</evidence>
<gene>
    <name evidence="9" type="ORF">FBUS_05003</name>
</gene>
<reference evidence="9" key="1">
    <citation type="submission" date="2019-05" db="EMBL/GenBank/DDBJ databases">
        <title>Annotation for the trematode Fasciolopsis buski.</title>
        <authorList>
            <person name="Choi Y.-J."/>
        </authorList>
    </citation>
    <scope>NUCLEOTIDE SEQUENCE</scope>
    <source>
        <strain evidence="9">HT</strain>
        <tissue evidence="9">Whole worm</tissue>
    </source>
</reference>
<evidence type="ECO:0000256" key="5">
    <source>
        <dbReference type="ARBA" id="ARBA00023204"/>
    </source>
</evidence>
<dbReference type="CDD" id="cd22325">
    <property type="entry name" value="ERCC1_C-like"/>
    <property type="match status" value="1"/>
</dbReference>
<organism evidence="9 10">
    <name type="scientific">Fasciolopsis buskii</name>
    <dbReference type="NCBI Taxonomy" id="27845"/>
    <lineage>
        <taxon>Eukaryota</taxon>
        <taxon>Metazoa</taxon>
        <taxon>Spiralia</taxon>
        <taxon>Lophotrochozoa</taxon>
        <taxon>Platyhelminthes</taxon>
        <taxon>Trematoda</taxon>
        <taxon>Digenea</taxon>
        <taxon>Plagiorchiida</taxon>
        <taxon>Echinostomata</taxon>
        <taxon>Echinostomatoidea</taxon>
        <taxon>Fasciolidae</taxon>
        <taxon>Fasciolopsis</taxon>
    </lineage>
</organism>
<dbReference type="GO" id="GO:0003684">
    <property type="term" value="F:damaged DNA binding"/>
    <property type="evidence" value="ECO:0007669"/>
    <property type="project" value="InterPro"/>
</dbReference>
<evidence type="ECO:0000256" key="6">
    <source>
        <dbReference type="ARBA" id="ARBA00023242"/>
    </source>
</evidence>
<dbReference type="PANTHER" id="PTHR12749:SF0">
    <property type="entry name" value="DNA EXCISION REPAIR PROTEIN ERCC-1"/>
    <property type="match status" value="1"/>
</dbReference>
<dbReference type="InterPro" id="IPR011335">
    <property type="entry name" value="Restrct_endonuc-II-like"/>
</dbReference>
<dbReference type="GO" id="GO:0070522">
    <property type="term" value="C:ERCC4-ERCC1 complex"/>
    <property type="evidence" value="ECO:0007669"/>
    <property type="project" value="TreeGrafter"/>
</dbReference>
<dbReference type="NCBIfam" id="TIGR00597">
    <property type="entry name" value="rad10"/>
    <property type="match status" value="1"/>
</dbReference>
<protein>
    <submittedName>
        <fullName evidence="9">Excision repair cross-complementation group 1</fullName>
    </submittedName>
</protein>
<keyword evidence="5" id="KW-0234">DNA repair</keyword>
<dbReference type="InterPro" id="IPR047260">
    <property type="entry name" value="ERCC1-like_central_dom"/>
</dbReference>
<dbReference type="GO" id="GO:0006302">
    <property type="term" value="P:double-strand break repair"/>
    <property type="evidence" value="ECO:0007669"/>
    <property type="project" value="UniProtKB-ARBA"/>
</dbReference>
<name>A0A8E0RV91_9TREM</name>
<dbReference type="GO" id="GO:0000110">
    <property type="term" value="C:nucleotide-excision repair factor 1 complex"/>
    <property type="evidence" value="ECO:0007669"/>
    <property type="project" value="TreeGrafter"/>
</dbReference>
<comment type="subcellular location">
    <subcellularLocation>
        <location evidence="1">Nucleus</location>
    </subcellularLocation>
</comment>
<dbReference type="EMBL" id="LUCM01005567">
    <property type="protein sequence ID" value="KAA0192620.1"/>
    <property type="molecule type" value="Genomic_DNA"/>
</dbReference>